<gene>
    <name evidence="1" type="ORF">AW14_04475</name>
    <name evidence="2" type="ORF">AW14_05715</name>
</gene>
<accession>A0A0C5WI10</accession>
<dbReference type="EMBL" id="CP007202">
    <property type="protein sequence ID" value="AJR04799.1"/>
    <property type="molecule type" value="Genomic_DNA"/>
</dbReference>
<sequence length="123" mass="14513">MKLKKKCKNPECQTEIQNYKSSKRLYCDDVCKNRSAYLKRTIEEGHLLEKDKAIRKNYRILKKLIDFNLGPLSEQTLLSHGFDFDAYHGAVVKIDDNGNKVQINRIYDIYFQNKDNKIIIIKN</sequence>
<organism evidence="2 3">
    <name type="scientific">Siansivirga zeaxanthinifaciens CC-SAMT-1</name>
    <dbReference type="NCBI Taxonomy" id="1454006"/>
    <lineage>
        <taxon>Bacteria</taxon>
        <taxon>Pseudomonadati</taxon>
        <taxon>Bacteroidota</taxon>
        <taxon>Flavobacteriia</taxon>
        <taxon>Flavobacteriales</taxon>
        <taxon>Flavobacteriaceae</taxon>
        <taxon>Siansivirga</taxon>
    </lineage>
</organism>
<proteinExistence type="predicted"/>
<reference evidence="2 3" key="1">
    <citation type="submission" date="2014-02" db="EMBL/GenBank/DDBJ databases">
        <authorList>
            <person name="Young C.-C."/>
            <person name="Hameed A."/>
            <person name="Huang H.-C."/>
            <person name="Shahina M."/>
        </authorList>
    </citation>
    <scope>NUCLEOTIDE SEQUENCE [LARGE SCALE GENOMIC DNA]</scope>
    <source>
        <strain evidence="2 3">CC-SAMT-1</strain>
    </source>
</reference>
<dbReference type="KEGG" id="sze:AW14_05715"/>
<evidence type="ECO:0000313" key="1">
    <source>
        <dbReference type="EMBL" id="AJR04787.1"/>
    </source>
</evidence>
<dbReference type="RefSeq" id="WP_044637704.1">
    <property type="nucleotide sequence ID" value="NZ_CP007202.1"/>
</dbReference>
<dbReference type="KEGG" id="sze:AW14_04475"/>
<evidence type="ECO:0000313" key="3">
    <source>
        <dbReference type="Proteomes" id="UP000032229"/>
    </source>
</evidence>
<dbReference type="Proteomes" id="UP000032229">
    <property type="component" value="Chromosome"/>
</dbReference>
<dbReference type="HOGENOM" id="CLU_2013714_0_0_10"/>
<keyword evidence="3" id="KW-1185">Reference proteome</keyword>
<dbReference type="STRING" id="1454006.AW14_04475"/>
<dbReference type="EMBL" id="CP007202">
    <property type="protein sequence ID" value="AJR04787.1"/>
    <property type="molecule type" value="Genomic_DNA"/>
</dbReference>
<dbReference type="AlphaFoldDB" id="A0A0C5WI10"/>
<protein>
    <submittedName>
        <fullName evidence="2">Uncharacterized protein</fullName>
    </submittedName>
</protein>
<evidence type="ECO:0000313" key="2">
    <source>
        <dbReference type="EMBL" id="AJR04799.1"/>
    </source>
</evidence>
<dbReference type="OrthoDB" id="1458919at2"/>
<name>A0A0C5WI10_9FLAO</name>